<dbReference type="InterPro" id="IPR001633">
    <property type="entry name" value="EAL_dom"/>
</dbReference>
<dbReference type="InterPro" id="IPR001610">
    <property type="entry name" value="PAC"/>
</dbReference>
<keyword evidence="8" id="KW-1185">Reference proteome</keyword>
<dbReference type="PANTHER" id="PTHR44757">
    <property type="entry name" value="DIGUANYLATE CYCLASE DGCP"/>
    <property type="match status" value="1"/>
</dbReference>
<dbReference type="OrthoDB" id="9814202at2"/>
<evidence type="ECO:0000313" key="8">
    <source>
        <dbReference type="Proteomes" id="UP000294835"/>
    </source>
</evidence>
<dbReference type="PROSITE" id="PS50887">
    <property type="entry name" value="GGDEF"/>
    <property type="match status" value="1"/>
</dbReference>
<evidence type="ECO:0000256" key="2">
    <source>
        <dbReference type="SAM" id="MobiDB-lite"/>
    </source>
</evidence>
<dbReference type="InterPro" id="IPR000160">
    <property type="entry name" value="GGDEF_dom"/>
</dbReference>
<dbReference type="InterPro" id="IPR052155">
    <property type="entry name" value="Biofilm_reg_signaling"/>
</dbReference>
<dbReference type="RefSeq" id="WP_132464674.1">
    <property type="nucleotide sequence ID" value="NZ_SLXP01000013.1"/>
</dbReference>
<dbReference type="CDD" id="cd01949">
    <property type="entry name" value="GGDEF"/>
    <property type="match status" value="1"/>
</dbReference>
<reference evidence="7 8" key="1">
    <citation type="submission" date="2019-03" db="EMBL/GenBank/DDBJ databases">
        <title>Genomic Encyclopedia of Type Strains, Phase IV (KMG-IV): sequencing the most valuable type-strain genomes for metagenomic binning, comparative biology and taxonomic classification.</title>
        <authorList>
            <person name="Goeker M."/>
        </authorList>
    </citation>
    <scope>NUCLEOTIDE SEQUENCE [LARGE SCALE GENOMIC DNA]</scope>
    <source>
        <strain evidence="7 8">DSM 18063</strain>
    </source>
</reference>
<dbReference type="SUPFAM" id="SSF55073">
    <property type="entry name" value="Nucleotide cyclase"/>
    <property type="match status" value="1"/>
</dbReference>
<dbReference type="InterPro" id="IPR000014">
    <property type="entry name" value="PAS"/>
</dbReference>
<dbReference type="EMBL" id="SLXP01000013">
    <property type="protein sequence ID" value="TCP39227.1"/>
    <property type="molecule type" value="Genomic_DNA"/>
</dbReference>
<dbReference type="CDD" id="cd00130">
    <property type="entry name" value="PAS"/>
    <property type="match status" value="4"/>
</dbReference>
<dbReference type="SUPFAM" id="SSF141868">
    <property type="entry name" value="EAL domain-like"/>
    <property type="match status" value="1"/>
</dbReference>
<dbReference type="InterPro" id="IPR013655">
    <property type="entry name" value="PAS_fold_3"/>
</dbReference>
<dbReference type="SMART" id="SM00267">
    <property type="entry name" value="GGDEF"/>
    <property type="match status" value="1"/>
</dbReference>
<dbReference type="PROSITE" id="PS50112">
    <property type="entry name" value="PAS"/>
    <property type="match status" value="1"/>
</dbReference>
<dbReference type="InterPro" id="IPR029787">
    <property type="entry name" value="Nucleotide_cyclase"/>
</dbReference>
<accession>A0A4R2PTQ1</accession>
<protein>
    <submittedName>
        <fullName evidence="7">Diguanylate cyclase (GGDEF)-like protein</fullName>
    </submittedName>
</protein>
<dbReference type="AlphaFoldDB" id="A0A4R2PTQ1"/>
<evidence type="ECO:0000259" key="3">
    <source>
        <dbReference type="PROSITE" id="PS50112"/>
    </source>
</evidence>
<evidence type="ECO:0000256" key="1">
    <source>
        <dbReference type="SAM" id="Coils"/>
    </source>
</evidence>
<dbReference type="SUPFAM" id="SSF55785">
    <property type="entry name" value="PYP-like sensor domain (PAS domain)"/>
    <property type="match status" value="4"/>
</dbReference>
<feature type="domain" description="PAC" evidence="4">
    <location>
        <begin position="661"/>
        <end position="712"/>
    </location>
</feature>
<dbReference type="PANTHER" id="PTHR44757:SF2">
    <property type="entry name" value="BIOFILM ARCHITECTURE MAINTENANCE PROTEIN MBAA"/>
    <property type="match status" value="1"/>
</dbReference>
<dbReference type="CDD" id="cd01948">
    <property type="entry name" value="EAL"/>
    <property type="match status" value="1"/>
</dbReference>
<evidence type="ECO:0000313" key="7">
    <source>
        <dbReference type="EMBL" id="TCP39227.1"/>
    </source>
</evidence>
<dbReference type="SMART" id="SM00091">
    <property type="entry name" value="PAS"/>
    <property type="match status" value="5"/>
</dbReference>
<dbReference type="Gene3D" id="3.30.450.20">
    <property type="entry name" value="PAS domain"/>
    <property type="match status" value="4"/>
</dbReference>
<gene>
    <name evidence="7" type="ORF">EV662_1132</name>
</gene>
<feature type="coiled-coil region" evidence="1">
    <location>
        <begin position="427"/>
        <end position="454"/>
    </location>
</feature>
<dbReference type="InterPro" id="IPR000700">
    <property type="entry name" value="PAS-assoc_C"/>
</dbReference>
<dbReference type="Proteomes" id="UP000294835">
    <property type="component" value="Unassembled WGS sequence"/>
</dbReference>
<evidence type="ECO:0000259" key="4">
    <source>
        <dbReference type="PROSITE" id="PS50113"/>
    </source>
</evidence>
<feature type="domain" description="EAL" evidence="5">
    <location>
        <begin position="901"/>
        <end position="1152"/>
    </location>
</feature>
<feature type="region of interest" description="Disordered" evidence="2">
    <location>
        <begin position="108"/>
        <end position="131"/>
    </location>
</feature>
<dbReference type="FunFam" id="3.30.70.270:FF:000001">
    <property type="entry name" value="Diguanylate cyclase domain protein"/>
    <property type="match status" value="1"/>
</dbReference>
<feature type="domain" description="PAS" evidence="3">
    <location>
        <begin position="444"/>
        <end position="520"/>
    </location>
</feature>
<dbReference type="PROSITE" id="PS50883">
    <property type="entry name" value="EAL"/>
    <property type="match status" value="1"/>
</dbReference>
<evidence type="ECO:0000259" key="5">
    <source>
        <dbReference type="PROSITE" id="PS50883"/>
    </source>
</evidence>
<dbReference type="Gene3D" id="3.20.20.450">
    <property type="entry name" value="EAL domain"/>
    <property type="match status" value="1"/>
</dbReference>
<dbReference type="GO" id="GO:0003824">
    <property type="term" value="F:catalytic activity"/>
    <property type="evidence" value="ECO:0007669"/>
    <property type="project" value="UniProtKB-ARBA"/>
</dbReference>
<dbReference type="SMART" id="SM00052">
    <property type="entry name" value="EAL"/>
    <property type="match status" value="1"/>
</dbReference>
<dbReference type="Pfam" id="PF00563">
    <property type="entry name" value="EAL"/>
    <property type="match status" value="1"/>
</dbReference>
<dbReference type="InterPro" id="IPR043128">
    <property type="entry name" value="Rev_trsase/Diguanyl_cyclase"/>
</dbReference>
<dbReference type="NCBIfam" id="TIGR00254">
    <property type="entry name" value="GGDEF"/>
    <property type="match status" value="1"/>
</dbReference>
<proteinExistence type="predicted"/>
<evidence type="ECO:0000259" key="6">
    <source>
        <dbReference type="PROSITE" id="PS50887"/>
    </source>
</evidence>
<dbReference type="Pfam" id="PF08447">
    <property type="entry name" value="PAS_3"/>
    <property type="match status" value="4"/>
</dbReference>
<dbReference type="InterPro" id="IPR035965">
    <property type="entry name" value="PAS-like_dom_sf"/>
</dbReference>
<dbReference type="PROSITE" id="PS50113">
    <property type="entry name" value="PAC"/>
    <property type="match status" value="1"/>
</dbReference>
<name>A0A4R2PTQ1_9RHOB</name>
<dbReference type="SMART" id="SM00086">
    <property type="entry name" value="PAC"/>
    <property type="match status" value="3"/>
</dbReference>
<feature type="domain" description="GGDEF" evidence="6">
    <location>
        <begin position="759"/>
        <end position="892"/>
    </location>
</feature>
<organism evidence="7 8">
    <name type="scientific">Rhodovulum marinum</name>
    <dbReference type="NCBI Taxonomy" id="320662"/>
    <lineage>
        <taxon>Bacteria</taxon>
        <taxon>Pseudomonadati</taxon>
        <taxon>Pseudomonadota</taxon>
        <taxon>Alphaproteobacteria</taxon>
        <taxon>Rhodobacterales</taxon>
        <taxon>Paracoccaceae</taxon>
        <taxon>Rhodovulum</taxon>
    </lineage>
</organism>
<sequence length="1156" mass="128159">MDRGIRQFDSLIGALSGPAWLMTSDGDLVAANPAFRAELAVPAGRAFCSLVSPRDRDALAEASRPLFDGTASTARLTLALRPGVGPDRRLDCLLSALHLDGKFAGVLGQGRPVPQADDPPRAHPLPPPDLQGPGFDPDRCGLLPGGLSQALKQVRDKRDEARARAEILHIATTMGRVVPWYRVPDTGVSWFGDNITALLGLPPEVKMTSSEFRELIHPADLPAVAEAHAAIERGETDHYGLAFRVRRADGSWCAVTSKGQKVERTGSGLPYMICGSFAETSERIQIEERLASALAEAEAARLNAQMREEMLKITSLRGGIGHFSVNPGRDQGWATDATYRLLGYEPGAFPSTDTGWRGLIHPDDLPGAVEAMEALQQRRTALYEHEHRLRHGDGTYHWYRAVASWMESSDPSQPPLLAGAVISTDQNKENEAKLAQAATVARRARERLNTLADNAPGAIFEYREDKNGSIDLPYFSARLSDILGVPREEMEADGATAARNIHPEDAPMLFERIRHSRDTLTPLSVRYRLAHPEKGLCWLMLSSIPSAQTDGAVIWYGTVIDITEQCKIEKRAEEAAAEVRRAHERLSSVAEIAPVGLYEFHWYGPMNVRFTYTSAHFDELIGCPQGAMQELQAEMAKRIHPEDFDRYTSGVDESSRKLTPRNNRFRFLHPERGTLWLNATATPREGADGAVIWTGALRDVTADAEREAELRRAHRLAEEMRAENEHQALHDALTGLPNRRCYDRMLGRRREAARTGGPTVCTLIRVDIDHFKYVNDTLGHEAGDQVLKHLADVLRESLRAGDVAARIGGDEFSVLLAPGLGRNAAEELVERIRTRLAKPMLYNGRQCRFGVSFGIAEIGDITELGEELQLFADAALYRAKAGGRNRIEFFTPELHHGILEDRRIAAELQEALERDQFVPFFQPQVSAADGSLVGVETLLRWNHPEKGLLAPDAFMRVAEQLRIVPEIDRLMMEKSRTALARWRSRGVRVPKISFNVSSGRMHDPDVVSLAREMVAEQTNVTFELLESILVEEESDAFRFHLDMIREAGIDIEIDDFGSGHASIIGLMEIAPSALKIDRRIVAPVAHDDRSCNLLLAIVEIAETLCISTIAEGVETEEQADIIRKSGCDTMQGYLFARPLSEEDFLRYVLATDRRCA</sequence>
<comment type="caution">
    <text evidence="7">The sequence shown here is derived from an EMBL/GenBank/DDBJ whole genome shotgun (WGS) entry which is preliminary data.</text>
</comment>
<dbReference type="Gene3D" id="3.30.70.270">
    <property type="match status" value="1"/>
</dbReference>
<dbReference type="Pfam" id="PF00990">
    <property type="entry name" value="GGDEF"/>
    <property type="match status" value="1"/>
</dbReference>
<keyword evidence="1" id="KW-0175">Coiled coil</keyword>
<dbReference type="InterPro" id="IPR035919">
    <property type="entry name" value="EAL_sf"/>
</dbReference>